<name>A0ABU7QD62_9ACTN</name>
<dbReference type="EMBL" id="JAZBJO010000073">
    <property type="protein sequence ID" value="MEE4599332.1"/>
    <property type="molecule type" value="Genomic_DNA"/>
</dbReference>
<evidence type="ECO:0000259" key="1">
    <source>
        <dbReference type="Pfam" id="PF00501"/>
    </source>
</evidence>
<dbReference type="Pfam" id="PF00501">
    <property type="entry name" value="AMP-binding"/>
    <property type="match status" value="1"/>
</dbReference>
<sequence>MTRTPTLTLGDVAAHHAAQRPDHTAIHCQGRRMSYGELHRESNRTAHALRAHRATAGSRIGYLGRESEHYYTLALGCAKSESVLVPVNWRLTATEVDHILRDSGVEILFVEDEFMSTAADVVPQLPKLRTVVRLDDGGAPGDGFRTWQAGHPDDDLVLRSDRNTPVIQLYTSGTSGLPKGVVLGHRTFFAFTEEMRRLGEAWIDWRPDDVSLISFPGFHTAGMGWFMHGFTAGATNVIMRIFVSEEAVRLIRELGVTTTFIAPAMLQMLLDEPGVDRETFRTLRKVAYGAAPIPTALLERCLDVMGCEFAQIYASTETGSVAACLPPADHKPGSSLLASAGRACPGNELKIIDRDGRPLPAGEIGQVCVRTPTSLLEYWQLPQATQELMVDGWLLMGDAGYLDEDGYLYLCDRVNDTIIVAGQNIYPAEVEKALAEHPAVADVAVIGVPDERWGEAVQACVALRPGREATPRELMISLRGRVADFKIPTRYIFIDHVPRNPSGKLLRRQLRDGYQQQA</sequence>
<evidence type="ECO:0000313" key="4">
    <source>
        <dbReference type="Proteomes" id="UP001354709"/>
    </source>
</evidence>
<dbReference type="Pfam" id="PF13193">
    <property type="entry name" value="AMP-binding_C"/>
    <property type="match status" value="1"/>
</dbReference>
<dbReference type="PANTHER" id="PTHR43767:SF1">
    <property type="entry name" value="NONRIBOSOMAL PEPTIDE SYNTHASE PES1 (EUROFUNG)-RELATED"/>
    <property type="match status" value="1"/>
</dbReference>
<reference evidence="3 4" key="1">
    <citation type="submission" date="2023-11" db="EMBL/GenBank/DDBJ databases">
        <title>30 novel species of actinomycetes from the DSMZ collection.</title>
        <authorList>
            <person name="Nouioui I."/>
        </authorList>
    </citation>
    <scope>NUCLEOTIDE SEQUENCE [LARGE SCALE GENOMIC DNA]</scope>
    <source>
        <strain evidence="3 4">DSM 41524</strain>
    </source>
</reference>
<protein>
    <submittedName>
        <fullName evidence="3">Long-chain-fatty-acid--CoA ligase</fullName>
        <ecNumber evidence="3">6.2.1.3</ecNumber>
    </submittedName>
</protein>
<organism evidence="3 4">
    <name type="scientific">Streptomyces asiaticus subsp. ignotus</name>
    <dbReference type="NCBI Taxonomy" id="3098222"/>
    <lineage>
        <taxon>Bacteria</taxon>
        <taxon>Bacillati</taxon>
        <taxon>Actinomycetota</taxon>
        <taxon>Actinomycetes</taxon>
        <taxon>Kitasatosporales</taxon>
        <taxon>Streptomycetaceae</taxon>
        <taxon>Streptomyces</taxon>
        <taxon>Streptomyces violaceusniger group</taxon>
    </lineage>
</organism>
<dbReference type="GO" id="GO:0004467">
    <property type="term" value="F:long-chain fatty acid-CoA ligase activity"/>
    <property type="evidence" value="ECO:0007669"/>
    <property type="project" value="UniProtKB-EC"/>
</dbReference>
<comment type="caution">
    <text evidence="3">The sequence shown here is derived from an EMBL/GenBank/DDBJ whole genome shotgun (WGS) entry which is preliminary data.</text>
</comment>
<dbReference type="EC" id="6.2.1.3" evidence="3"/>
<dbReference type="InterPro" id="IPR050237">
    <property type="entry name" value="ATP-dep_AMP-bd_enzyme"/>
</dbReference>
<evidence type="ECO:0000259" key="2">
    <source>
        <dbReference type="Pfam" id="PF13193"/>
    </source>
</evidence>
<keyword evidence="4" id="KW-1185">Reference proteome</keyword>
<accession>A0ABU7QD62</accession>
<feature type="domain" description="AMP-binding enzyme C-terminal" evidence="2">
    <location>
        <begin position="429"/>
        <end position="504"/>
    </location>
</feature>
<feature type="domain" description="AMP-dependent synthetase/ligase" evidence="1">
    <location>
        <begin position="15"/>
        <end position="379"/>
    </location>
</feature>
<dbReference type="Gene3D" id="3.40.50.12780">
    <property type="entry name" value="N-terminal domain of ligase-like"/>
    <property type="match status" value="1"/>
</dbReference>
<evidence type="ECO:0000313" key="3">
    <source>
        <dbReference type="EMBL" id="MEE4599332.1"/>
    </source>
</evidence>
<dbReference type="NCBIfam" id="NF004837">
    <property type="entry name" value="PRK06187.1"/>
    <property type="match status" value="1"/>
</dbReference>
<dbReference type="Proteomes" id="UP001354709">
    <property type="component" value="Unassembled WGS sequence"/>
</dbReference>
<proteinExistence type="predicted"/>
<dbReference type="PANTHER" id="PTHR43767">
    <property type="entry name" value="LONG-CHAIN-FATTY-ACID--COA LIGASE"/>
    <property type="match status" value="1"/>
</dbReference>
<gene>
    <name evidence="3" type="ORF">V2J94_47360</name>
</gene>
<dbReference type="InterPro" id="IPR025110">
    <property type="entry name" value="AMP-bd_C"/>
</dbReference>
<keyword evidence="3" id="KW-0436">Ligase</keyword>
<dbReference type="InterPro" id="IPR042099">
    <property type="entry name" value="ANL_N_sf"/>
</dbReference>
<dbReference type="Gene3D" id="3.30.300.30">
    <property type="match status" value="1"/>
</dbReference>
<dbReference type="RefSeq" id="WP_330816607.1">
    <property type="nucleotide sequence ID" value="NZ_JAZBJO010000073.1"/>
</dbReference>
<dbReference type="InterPro" id="IPR000873">
    <property type="entry name" value="AMP-dep_synth/lig_dom"/>
</dbReference>
<dbReference type="InterPro" id="IPR045851">
    <property type="entry name" value="AMP-bd_C_sf"/>
</dbReference>
<dbReference type="SUPFAM" id="SSF56801">
    <property type="entry name" value="Acetyl-CoA synthetase-like"/>
    <property type="match status" value="1"/>
</dbReference>